<organism evidence="2 3">
    <name type="scientific">Penicillium antarcticum</name>
    <dbReference type="NCBI Taxonomy" id="416450"/>
    <lineage>
        <taxon>Eukaryota</taxon>
        <taxon>Fungi</taxon>
        <taxon>Dikarya</taxon>
        <taxon>Ascomycota</taxon>
        <taxon>Pezizomycotina</taxon>
        <taxon>Eurotiomycetes</taxon>
        <taxon>Eurotiomycetidae</taxon>
        <taxon>Eurotiales</taxon>
        <taxon>Aspergillaceae</taxon>
        <taxon>Penicillium</taxon>
    </lineage>
</organism>
<reference evidence="3" key="1">
    <citation type="journal article" date="2017" name="Nat. Microbiol.">
        <title>Global analysis of biosynthetic gene clusters reveals vast potential of secondary metabolite production in Penicillium species.</title>
        <authorList>
            <person name="Nielsen J.C."/>
            <person name="Grijseels S."/>
            <person name="Prigent S."/>
            <person name="Ji B."/>
            <person name="Dainat J."/>
            <person name="Nielsen K.F."/>
            <person name="Frisvad J.C."/>
            <person name="Workman M."/>
            <person name="Nielsen J."/>
        </authorList>
    </citation>
    <scope>NUCLEOTIDE SEQUENCE [LARGE SCALE GENOMIC DNA]</scope>
    <source>
        <strain evidence="3">IBT 31811</strain>
    </source>
</reference>
<comment type="caution">
    <text evidence="2">The sequence shown here is derived from an EMBL/GenBank/DDBJ whole genome shotgun (WGS) entry which is preliminary data.</text>
</comment>
<evidence type="ECO:0000256" key="1">
    <source>
        <dbReference type="SAM" id="MobiDB-lite"/>
    </source>
</evidence>
<dbReference type="Proteomes" id="UP000191672">
    <property type="component" value="Unassembled WGS sequence"/>
</dbReference>
<keyword evidence="3" id="KW-1185">Reference proteome</keyword>
<feature type="compositionally biased region" description="Basic and acidic residues" evidence="1">
    <location>
        <begin position="1"/>
        <end position="13"/>
    </location>
</feature>
<proteinExistence type="predicted"/>
<name>A0A1V6PSR1_9EURO</name>
<sequence>MSDFIRRASDAFHNRQRQGSTDSTDAPTSPNAAKPPPDQEAMRQRSASIQSDSHVNEAFAGTATNNVDHPKYRRLWARDQQGKSPETKQQPSDQKRDNFDWIFGT</sequence>
<dbReference type="AlphaFoldDB" id="A0A1V6PSR1"/>
<gene>
    <name evidence="2" type="ORF">PENANT_c040G03919</name>
</gene>
<feature type="compositionally biased region" description="Polar residues" evidence="1">
    <location>
        <begin position="82"/>
        <end position="92"/>
    </location>
</feature>
<dbReference type="EMBL" id="MDYN01000040">
    <property type="protein sequence ID" value="OQD80038.1"/>
    <property type="molecule type" value="Genomic_DNA"/>
</dbReference>
<evidence type="ECO:0000313" key="2">
    <source>
        <dbReference type="EMBL" id="OQD80038.1"/>
    </source>
</evidence>
<dbReference type="OrthoDB" id="4367922at2759"/>
<accession>A0A1V6PSR1</accession>
<evidence type="ECO:0000313" key="3">
    <source>
        <dbReference type="Proteomes" id="UP000191672"/>
    </source>
</evidence>
<feature type="region of interest" description="Disordered" evidence="1">
    <location>
        <begin position="1"/>
        <end position="105"/>
    </location>
</feature>
<protein>
    <submittedName>
        <fullName evidence="2">Uncharacterized protein</fullName>
    </submittedName>
</protein>
<feature type="compositionally biased region" description="Polar residues" evidence="1">
    <location>
        <begin position="17"/>
        <end position="31"/>
    </location>
</feature>